<accession>A0A553PFR3</accession>
<gene>
    <name evidence="1" type="ORF">TCAL_17027</name>
</gene>
<dbReference type="EMBL" id="VCGU01000004">
    <property type="protein sequence ID" value="TRY76528.1"/>
    <property type="molecule type" value="Genomic_DNA"/>
</dbReference>
<proteinExistence type="predicted"/>
<dbReference type="SUPFAM" id="SSF50630">
    <property type="entry name" value="Acid proteases"/>
    <property type="match status" value="1"/>
</dbReference>
<protein>
    <submittedName>
        <fullName evidence="1">Uncharacterized protein</fullName>
    </submittedName>
</protein>
<keyword evidence="2" id="KW-1185">Reference proteome</keyword>
<evidence type="ECO:0000313" key="1">
    <source>
        <dbReference type="EMBL" id="TRY76528.1"/>
    </source>
</evidence>
<name>A0A553PFR3_TIGCA</name>
<dbReference type="InterPro" id="IPR021109">
    <property type="entry name" value="Peptidase_aspartic_dom_sf"/>
</dbReference>
<reference evidence="1 2" key="1">
    <citation type="journal article" date="2018" name="Nat. Ecol. Evol.">
        <title>Genomic signatures of mitonuclear coevolution across populations of Tigriopus californicus.</title>
        <authorList>
            <person name="Barreto F.S."/>
            <person name="Watson E.T."/>
            <person name="Lima T.G."/>
            <person name="Willett C.S."/>
            <person name="Edmands S."/>
            <person name="Li W."/>
            <person name="Burton R.S."/>
        </authorList>
    </citation>
    <scope>NUCLEOTIDE SEQUENCE [LARGE SCALE GENOMIC DNA]</scope>
    <source>
        <strain evidence="1 2">San Diego</strain>
    </source>
</reference>
<dbReference type="Gene3D" id="2.40.70.10">
    <property type="entry name" value="Acid Proteases"/>
    <property type="match status" value="1"/>
</dbReference>
<evidence type="ECO:0000313" key="2">
    <source>
        <dbReference type="Proteomes" id="UP000318571"/>
    </source>
</evidence>
<comment type="caution">
    <text evidence="1">The sequence shown here is derived from an EMBL/GenBank/DDBJ whole genome shotgun (WGS) entry which is preliminary data.</text>
</comment>
<dbReference type="AlphaFoldDB" id="A0A553PFR3"/>
<organism evidence="1 2">
    <name type="scientific">Tigriopus californicus</name>
    <name type="common">Marine copepod</name>
    <dbReference type="NCBI Taxonomy" id="6832"/>
    <lineage>
        <taxon>Eukaryota</taxon>
        <taxon>Metazoa</taxon>
        <taxon>Ecdysozoa</taxon>
        <taxon>Arthropoda</taxon>
        <taxon>Crustacea</taxon>
        <taxon>Multicrustacea</taxon>
        <taxon>Hexanauplia</taxon>
        <taxon>Copepoda</taxon>
        <taxon>Harpacticoida</taxon>
        <taxon>Harpacticidae</taxon>
        <taxon>Tigriopus</taxon>
    </lineage>
</organism>
<dbReference type="CDD" id="cd00303">
    <property type="entry name" value="retropepsin_like"/>
    <property type="match status" value="1"/>
</dbReference>
<dbReference type="Pfam" id="PF13650">
    <property type="entry name" value="Asp_protease_2"/>
    <property type="match status" value="1"/>
</dbReference>
<sequence length="189" mass="20891">MILLYISRSFWRGKGVSCWIWTLHNVFSPRSFLTTLFMVLWGVLNSLKSFCTLWLGSWLRLFITTSWRANVVSPLGLPDFSRAIPDTGATRTMLSLDLVQRYSLDLESTHDTVRAANGDQMFVAGRVVLKLDVNAKTTTADCLISACMCNCILGQDLQNLGVIGSTFPLAASEEINAAAEASSEVKEMT</sequence>
<dbReference type="Proteomes" id="UP000318571">
    <property type="component" value="Chromosome 5"/>
</dbReference>